<evidence type="ECO:0000313" key="6">
    <source>
        <dbReference type="Proteomes" id="UP001419268"/>
    </source>
</evidence>
<dbReference type="AlphaFoldDB" id="A0AAP0EEE8"/>
<accession>A0AAP0EEE8</accession>
<comment type="caution">
    <text evidence="5">The sequence shown here is derived from an EMBL/GenBank/DDBJ whole genome shotgun (WGS) entry which is preliminary data.</text>
</comment>
<feature type="region of interest" description="Disordered" evidence="4">
    <location>
        <begin position="1"/>
        <end position="51"/>
    </location>
</feature>
<feature type="compositionally biased region" description="Low complexity" evidence="4">
    <location>
        <begin position="362"/>
        <end position="383"/>
    </location>
</feature>
<dbReference type="Proteomes" id="UP001419268">
    <property type="component" value="Unassembled WGS sequence"/>
</dbReference>
<feature type="compositionally biased region" description="Pro residues" evidence="4">
    <location>
        <begin position="133"/>
        <end position="144"/>
    </location>
</feature>
<gene>
    <name evidence="5" type="ORF">Scep_028605</name>
</gene>
<feature type="region of interest" description="Disordered" evidence="4">
    <location>
        <begin position="327"/>
        <end position="383"/>
    </location>
</feature>
<dbReference type="InterPro" id="IPR040356">
    <property type="entry name" value="SPEAR"/>
</dbReference>
<evidence type="ECO:0000256" key="1">
    <source>
        <dbReference type="ARBA" id="ARBA00022491"/>
    </source>
</evidence>
<evidence type="ECO:0000256" key="4">
    <source>
        <dbReference type="SAM" id="MobiDB-lite"/>
    </source>
</evidence>
<keyword evidence="3" id="KW-0804">Transcription</keyword>
<feature type="region of interest" description="Disordered" evidence="4">
    <location>
        <begin position="124"/>
        <end position="150"/>
    </location>
</feature>
<sequence>METDQTVEAMEVRDQQQQQPQLQNDQNVKQRGRSKSGKVAAPKRPPQRGLGVAQLERLRLQERWKKMTEIHDHHTRPAQQAPQARLHFHHHHHQQQQQQQQQVFHHANHQLQFQYFPFPISAHGGSSVAGGTPPTPPSPSPSPFPSVHDQYLKFDPARSYGSAPSITSDVCGVGSIGAMFQPFSAADRARISAGELSSSQKIHGVLFDRSSTNTRGLNFHGENLGFVNGGVRGHHHHHQYMDQHHHHHHQNMVSVESCDLLRLNLGQTNSTTSTIVDGSSRGNLWHYSSSPNSKEEVEVVAVHRRGNPTSSGSASSVLMEYEFFPRSSRGSSTNYSNKQCHSSSSIAEAHHDHQSAEQSPMSITESSLSNNNNNTDSTSTNNTTSLIDLSLRLSC</sequence>
<keyword evidence="6" id="KW-1185">Reference proteome</keyword>
<dbReference type="EMBL" id="JBBNAG010000012">
    <property type="protein sequence ID" value="KAK9089523.1"/>
    <property type="molecule type" value="Genomic_DNA"/>
</dbReference>
<name>A0AAP0EEE8_9MAGN</name>
<dbReference type="GO" id="GO:0003700">
    <property type="term" value="F:DNA-binding transcription factor activity"/>
    <property type="evidence" value="ECO:0007669"/>
    <property type="project" value="InterPro"/>
</dbReference>
<feature type="compositionally biased region" description="Polar residues" evidence="4">
    <location>
        <begin position="328"/>
        <end position="346"/>
    </location>
</feature>
<feature type="compositionally biased region" description="Low complexity" evidence="4">
    <location>
        <begin position="15"/>
        <end position="29"/>
    </location>
</feature>
<keyword evidence="2" id="KW-0805">Transcription regulation</keyword>
<reference evidence="5 6" key="1">
    <citation type="submission" date="2024-01" db="EMBL/GenBank/DDBJ databases">
        <title>Genome assemblies of Stephania.</title>
        <authorList>
            <person name="Yang L."/>
        </authorList>
    </citation>
    <scope>NUCLEOTIDE SEQUENCE [LARGE SCALE GENOMIC DNA]</scope>
    <source>
        <strain evidence="5">JXDWG</strain>
        <tissue evidence="5">Leaf</tissue>
    </source>
</reference>
<protein>
    <submittedName>
        <fullName evidence="5">Uncharacterized protein</fullName>
    </submittedName>
</protein>
<organism evidence="5 6">
    <name type="scientific">Stephania cephalantha</name>
    <dbReference type="NCBI Taxonomy" id="152367"/>
    <lineage>
        <taxon>Eukaryota</taxon>
        <taxon>Viridiplantae</taxon>
        <taxon>Streptophyta</taxon>
        <taxon>Embryophyta</taxon>
        <taxon>Tracheophyta</taxon>
        <taxon>Spermatophyta</taxon>
        <taxon>Magnoliopsida</taxon>
        <taxon>Ranunculales</taxon>
        <taxon>Menispermaceae</taxon>
        <taxon>Menispermoideae</taxon>
        <taxon>Cissampelideae</taxon>
        <taxon>Stephania</taxon>
    </lineage>
</organism>
<evidence type="ECO:0000256" key="2">
    <source>
        <dbReference type="ARBA" id="ARBA00023015"/>
    </source>
</evidence>
<keyword evidence="1" id="KW-0678">Repressor</keyword>
<proteinExistence type="predicted"/>
<dbReference type="PANTHER" id="PTHR33388:SF2">
    <property type="entry name" value="PROTEIN SPOROCYTELESS"/>
    <property type="match status" value="1"/>
</dbReference>
<evidence type="ECO:0000256" key="3">
    <source>
        <dbReference type="ARBA" id="ARBA00023163"/>
    </source>
</evidence>
<dbReference type="PANTHER" id="PTHR33388">
    <property type="entry name" value="OS01G0212500 PROTEIN"/>
    <property type="match status" value="1"/>
</dbReference>
<feature type="region of interest" description="Disordered" evidence="4">
    <location>
        <begin position="71"/>
        <end position="101"/>
    </location>
</feature>
<evidence type="ECO:0000313" key="5">
    <source>
        <dbReference type="EMBL" id="KAK9089523.1"/>
    </source>
</evidence>